<protein>
    <submittedName>
        <fullName evidence="5">4-O-methyl-glucuronoyl methylesterase</fullName>
    </submittedName>
</protein>
<evidence type="ECO:0000313" key="6">
    <source>
        <dbReference type="Proteomes" id="UP000324974"/>
    </source>
</evidence>
<keyword evidence="6" id="KW-1185">Reference proteome</keyword>
<dbReference type="InterPro" id="IPR054579">
    <property type="entry name" value="GCE-like_dom"/>
</dbReference>
<dbReference type="RefSeq" id="WP_246173567.1">
    <property type="nucleotide sequence ID" value="NZ_CP042425.1"/>
</dbReference>
<evidence type="ECO:0000256" key="2">
    <source>
        <dbReference type="ARBA" id="ARBA00022729"/>
    </source>
</evidence>
<sequence>MALVAAADFPPPGDLPARKSFPDPLTTFAGEKVTTKEVWLKERRPELKELFQRYMYGRLPESGKVTGVVKYEDKQAFGGKGTLREVELQIDAFGKTNALQIYLMIALPNAPVGAVPTFVGPNFGGNHLYTTDPNIRIPEAWMYDKYPGVKNNQATKEGRGLATDVWPLEVIIGRGYGVATFYNGDVQPDRPNVDEGFRKLMPKPKGDGPDDATATIMSWAWGVSRCADYLSTISEVDAKRLAVVGHSRLGKTALLAGAFDERFALVLPHQAGCGGTGPSRHDDPKAEGVKRINTAFPHWFSTSFKAFNDATEKLPFDQHCLAALCAPRPMLYTNATDDLWANPSGQFEMLKLATPVYELLGVTGLEATTMSPPNKLIESRLGYFIRPGKHAMTPDDWKAFMAFADKWLKK</sequence>
<dbReference type="Proteomes" id="UP000324974">
    <property type="component" value="Chromosome"/>
</dbReference>
<keyword evidence="2" id="KW-0732">Signal</keyword>
<proteinExistence type="predicted"/>
<reference evidence="6" key="1">
    <citation type="submission" date="2019-08" db="EMBL/GenBank/DDBJ databases">
        <title>Limnoglobus roseus gen. nov., sp. nov., a novel freshwater planctomycete with a giant genome from the family Gemmataceae.</title>
        <authorList>
            <person name="Kulichevskaya I.S."/>
            <person name="Naumoff D.G."/>
            <person name="Miroshnikov K."/>
            <person name="Ivanova A."/>
            <person name="Philippov D.A."/>
            <person name="Hakobyan A."/>
            <person name="Rijpstra I.C."/>
            <person name="Sinninghe Damste J.S."/>
            <person name="Liesack W."/>
            <person name="Dedysh S.N."/>
        </authorList>
    </citation>
    <scope>NUCLEOTIDE SEQUENCE [LARGE SCALE GENOMIC DNA]</scope>
    <source>
        <strain evidence="6">PX52</strain>
    </source>
</reference>
<gene>
    <name evidence="5" type="ORF">PX52LOC_07342</name>
</gene>
<keyword evidence="1" id="KW-0719">Serine esterase</keyword>
<evidence type="ECO:0000256" key="1">
    <source>
        <dbReference type="ARBA" id="ARBA00022487"/>
    </source>
</evidence>
<evidence type="ECO:0000313" key="5">
    <source>
        <dbReference type="EMBL" id="QEL20250.1"/>
    </source>
</evidence>
<dbReference type="SUPFAM" id="SSF53474">
    <property type="entry name" value="alpha/beta-Hydrolases"/>
    <property type="match status" value="1"/>
</dbReference>
<name>A0A5C1AMP0_9BACT</name>
<organism evidence="5 6">
    <name type="scientific">Limnoglobus roseus</name>
    <dbReference type="NCBI Taxonomy" id="2598579"/>
    <lineage>
        <taxon>Bacteria</taxon>
        <taxon>Pseudomonadati</taxon>
        <taxon>Planctomycetota</taxon>
        <taxon>Planctomycetia</taxon>
        <taxon>Gemmatales</taxon>
        <taxon>Gemmataceae</taxon>
        <taxon>Limnoglobus</taxon>
    </lineage>
</organism>
<dbReference type="InterPro" id="IPR029058">
    <property type="entry name" value="AB_hydrolase_fold"/>
</dbReference>
<evidence type="ECO:0000259" key="4">
    <source>
        <dbReference type="Pfam" id="PF22244"/>
    </source>
</evidence>
<dbReference type="EMBL" id="CP042425">
    <property type="protein sequence ID" value="QEL20250.1"/>
    <property type="molecule type" value="Genomic_DNA"/>
</dbReference>
<dbReference type="KEGG" id="lrs:PX52LOC_07342"/>
<accession>A0A5C1AMP0</accession>
<feature type="domain" description="4-O-methyl-glucuronoyl methylesterase-like" evidence="4">
    <location>
        <begin position="212"/>
        <end position="361"/>
    </location>
</feature>
<dbReference type="AlphaFoldDB" id="A0A5C1AMP0"/>
<keyword evidence="3" id="KW-0378">Hydrolase</keyword>
<evidence type="ECO:0000256" key="3">
    <source>
        <dbReference type="ARBA" id="ARBA00022801"/>
    </source>
</evidence>
<dbReference type="GO" id="GO:0052689">
    <property type="term" value="F:carboxylic ester hydrolase activity"/>
    <property type="evidence" value="ECO:0007669"/>
    <property type="project" value="UniProtKB-KW"/>
</dbReference>
<dbReference type="Gene3D" id="3.40.50.1820">
    <property type="entry name" value="alpha/beta hydrolase"/>
    <property type="match status" value="1"/>
</dbReference>
<dbReference type="Pfam" id="PF22244">
    <property type="entry name" value="GCE_fung"/>
    <property type="match status" value="1"/>
</dbReference>